<evidence type="ECO:0000313" key="1">
    <source>
        <dbReference type="EMBL" id="VDP28803.1"/>
    </source>
</evidence>
<dbReference type="EMBL" id="UZAI01017727">
    <property type="protein sequence ID" value="VDP28803.1"/>
    <property type="molecule type" value="Genomic_DNA"/>
</dbReference>
<protein>
    <submittedName>
        <fullName evidence="1">Uncharacterized protein</fullName>
    </submittedName>
</protein>
<dbReference type="Proteomes" id="UP000277204">
    <property type="component" value="Unassembled WGS sequence"/>
</dbReference>
<organism evidence="1 2">
    <name type="scientific">Schistosoma margrebowiei</name>
    <dbReference type="NCBI Taxonomy" id="48269"/>
    <lineage>
        <taxon>Eukaryota</taxon>
        <taxon>Metazoa</taxon>
        <taxon>Spiralia</taxon>
        <taxon>Lophotrochozoa</taxon>
        <taxon>Platyhelminthes</taxon>
        <taxon>Trematoda</taxon>
        <taxon>Digenea</taxon>
        <taxon>Strigeidida</taxon>
        <taxon>Schistosomatoidea</taxon>
        <taxon>Schistosomatidae</taxon>
        <taxon>Schistosoma</taxon>
    </lineage>
</organism>
<proteinExistence type="predicted"/>
<accession>A0A183MRM0</accession>
<sequence>MVVGGSRQETMNSSFVLLSTHHHGVPVILRELVPLDGLDLVLPSFKFRDITTELF</sequence>
<name>A0A183MRM0_9TREM</name>
<gene>
    <name evidence="1" type="ORF">SMRZ_LOCUS18695</name>
</gene>
<dbReference type="AlphaFoldDB" id="A0A183MRM0"/>
<reference evidence="1 2" key="1">
    <citation type="submission" date="2018-11" db="EMBL/GenBank/DDBJ databases">
        <authorList>
            <consortium name="Pathogen Informatics"/>
        </authorList>
    </citation>
    <scope>NUCLEOTIDE SEQUENCE [LARGE SCALE GENOMIC DNA]</scope>
    <source>
        <strain evidence="1 2">Zambia</strain>
    </source>
</reference>
<evidence type="ECO:0000313" key="2">
    <source>
        <dbReference type="Proteomes" id="UP000277204"/>
    </source>
</evidence>
<keyword evidence="2" id="KW-1185">Reference proteome</keyword>